<reference evidence="7 8" key="1">
    <citation type="submission" date="2007-01" db="EMBL/GenBank/DDBJ databases">
        <title>Complete sequence of Psychromonas ingrahamii 37.</title>
        <authorList>
            <consortium name="US DOE Joint Genome Institute"/>
            <person name="Copeland A."/>
            <person name="Lucas S."/>
            <person name="Lapidus A."/>
            <person name="Barry K."/>
            <person name="Detter J.C."/>
            <person name="Glavina del Rio T."/>
            <person name="Hammon N."/>
            <person name="Israni S."/>
            <person name="Dalin E."/>
            <person name="Tice H."/>
            <person name="Pitluck S."/>
            <person name="Thompson L.S."/>
            <person name="Brettin T."/>
            <person name="Bruce D."/>
            <person name="Han C."/>
            <person name="Tapia R."/>
            <person name="Schmutz J."/>
            <person name="Larimer F."/>
            <person name="Land M."/>
            <person name="Hauser L."/>
            <person name="Kyrpides N."/>
            <person name="Ivanova N."/>
            <person name="Staley J."/>
            <person name="Richardson P."/>
        </authorList>
    </citation>
    <scope>NUCLEOTIDE SEQUENCE [LARGE SCALE GENOMIC DNA]</scope>
    <source>
        <strain evidence="7 8">37</strain>
    </source>
</reference>
<dbReference type="InterPro" id="IPR000551">
    <property type="entry name" value="MerR-type_HTH_dom"/>
</dbReference>
<dbReference type="EMBL" id="CP000510">
    <property type="protein sequence ID" value="ABM03713.1"/>
    <property type="molecule type" value="Genomic_DNA"/>
</dbReference>
<dbReference type="PRINTS" id="PR00040">
    <property type="entry name" value="HTHMERR"/>
</dbReference>
<dbReference type="InterPro" id="IPR011794">
    <property type="entry name" value="MerR"/>
</dbReference>
<evidence type="ECO:0000256" key="3">
    <source>
        <dbReference type="ARBA" id="ARBA00022914"/>
    </source>
</evidence>
<evidence type="ECO:0000313" key="7">
    <source>
        <dbReference type="EMBL" id="ABM03713.1"/>
    </source>
</evidence>
<comment type="function">
    <text evidence="5">Mediates the mercuric-dependent induction of mercury resistance operon. In the absence of mercury MerR represses transcription by binding tightly to the mer operator region; when mercury is present the dimeric complex binds a single ion and becomes a potent transcriptional activator, while remaining bound to the mer site.</text>
</comment>
<dbReference type="GO" id="GO:0046689">
    <property type="term" value="P:response to mercury ion"/>
    <property type="evidence" value="ECO:0007669"/>
    <property type="project" value="UniProtKB-KW"/>
</dbReference>
<dbReference type="OrthoDB" id="9802039at2"/>
<dbReference type="GO" id="GO:0003700">
    <property type="term" value="F:DNA-binding transcription factor activity"/>
    <property type="evidence" value="ECO:0007669"/>
    <property type="project" value="InterPro"/>
</dbReference>
<dbReference type="RefSeq" id="WP_011770273.1">
    <property type="nucleotide sequence ID" value="NC_008709.1"/>
</dbReference>
<keyword evidence="3" id="KW-0476">Mercury</keyword>
<dbReference type="KEGG" id="pin:Ping_1943"/>
<dbReference type="InterPro" id="IPR009061">
    <property type="entry name" value="DNA-bd_dom_put_sf"/>
</dbReference>
<dbReference type="PANTHER" id="PTHR30204">
    <property type="entry name" value="REDOX-CYCLING DRUG-SENSING TRANSCRIPTIONAL ACTIVATOR SOXR"/>
    <property type="match status" value="1"/>
</dbReference>
<dbReference type="Gene3D" id="1.10.1660.10">
    <property type="match status" value="1"/>
</dbReference>
<dbReference type="Pfam" id="PF13411">
    <property type="entry name" value="MerR_1"/>
    <property type="match status" value="1"/>
</dbReference>
<dbReference type="SMART" id="SM00422">
    <property type="entry name" value="HTH_MERR"/>
    <property type="match status" value="1"/>
</dbReference>
<feature type="domain" description="HTH merR-type" evidence="6">
    <location>
        <begin position="1"/>
        <end position="71"/>
    </location>
</feature>
<evidence type="ECO:0000313" key="8">
    <source>
        <dbReference type="Proteomes" id="UP000000639"/>
    </source>
</evidence>
<accession>A1SW48</accession>
<dbReference type="AlphaFoldDB" id="A1SW48"/>
<gene>
    <name evidence="7" type="ordered locus">Ping_1943</name>
</gene>
<name>A1SW48_PSYIN</name>
<dbReference type="GO" id="GO:0003677">
    <property type="term" value="F:DNA binding"/>
    <property type="evidence" value="ECO:0007669"/>
    <property type="project" value="UniProtKB-KW"/>
</dbReference>
<dbReference type="InterPro" id="IPR047057">
    <property type="entry name" value="MerR_fam"/>
</dbReference>
<evidence type="ECO:0000256" key="2">
    <source>
        <dbReference type="ARBA" id="ARBA00022466"/>
    </source>
</evidence>
<evidence type="ECO:0000256" key="5">
    <source>
        <dbReference type="ARBA" id="ARBA00024874"/>
    </source>
</evidence>
<dbReference type="Proteomes" id="UP000000639">
    <property type="component" value="Chromosome"/>
</dbReference>
<sequence length="135" mass="15557">MSFTIGRLAQLAGVNIETIRFYERRGLLIQPIKPLTGYRQYDDQALSRIRFIKRAQEVGFTLSEIQSLLDIESNNCNKVQHLAMEKLTLTRQKITDLQHLEKSLQHLVTQCEITQNKTHCPIVDSFNNASSLNKK</sequence>
<evidence type="ECO:0000256" key="4">
    <source>
        <dbReference type="ARBA" id="ARBA00023125"/>
    </source>
</evidence>
<evidence type="ECO:0000256" key="1">
    <source>
        <dbReference type="ARBA" id="ARBA00017146"/>
    </source>
</evidence>
<dbReference type="STRING" id="357804.Ping_1943"/>
<dbReference type="PROSITE" id="PS00552">
    <property type="entry name" value="HTH_MERR_1"/>
    <property type="match status" value="1"/>
</dbReference>
<dbReference type="PROSITE" id="PS50937">
    <property type="entry name" value="HTH_MERR_2"/>
    <property type="match status" value="1"/>
</dbReference>
<dbReference type="PANTHER" id="PTHR30204:SF92">
    <property type="entry name" value="HTH-TYPE TRANSCRIPTIONAL REGULATOR ZNTR"/>
    <property type="match status" value="1"/>
</dbReference>
<keyword evidence="4" id="KW-0238">DNA-binding</keyword>
<dbReference type="CDD" id="cd04783">
    <property type="entry name" value="HTH_MerR1"/>
    <property type="match status" value="1"/>
</dbReference>
<protein>
    <recommendedName>
        <fullName evidence="1">Mercuric resistance operon regulatory protein</fullName>
    </recommendedName>
</protein>
<dbReference type="SUPFAM" id="SSF46955">
    <property type="entry name" value="Putative DNA-binding domain"/>
    <property type="match status" value="1"/>
</dbReference>
<dbReference type="eggNOG" id="COG0789">
    <property type="taxonomic scope" value="Bacteria"/>
</dbReference>
<keyword evidence="8" id="KW-1185">Reference proteome</keyword>
<keyword evidence="2" id="KW-0475">Mercuric resistance</keyword>
<dbReference type="GO" id="GO:0045340">
    <property type="term" value="F:mercury ion binding"/>
    <property type="evidence" value="ECO:0007669"/>
    <property type="project" value="InterPro"/>
</dbReference>
<organism evidence="7 8">
    <name type="scientific">Psychromonas ingrahamii (strain DSM 17664 / CCUG 51855 / 37)</name>
    <dbReference type="NCBI Taxonomy" id="357804"/>
    <lineage>
        <taxon>Bacteria</taxon>
        <taxon>Pseudomonadati</taxon>
        <taxon>Pseudomonadota</taxon>
        <taxon>Gammaproteobacteria</taxon>
        <taxon>Alteromonadales</taxon>
        <taxon>Psychromonadaceae</taxon>
        <taxon>Psychromonas</taxon>
    </lineage>
</organism>
<proteinExistence type="predicted"/>
<evidence type="ECO:0000259" key="6">
    <source>
        <dbReference type="PROSITE" id="PS50937"/>
    </source>
</evidence>
<dbReference type="HOGENOM" id="CLU_060077_2_0_6"/>